<dbReference type="GO" id="GO:0032259">
    <property type="term" value="P:methylation"/>
    <property type="evidence" value="ECO:0007669"/>
    <property type="project" value="UniProtKB-KW"/>
</dbReference>
<dbReference type="Pfam" id="PF00145">
    <property type="entry name" value="DNA_methylase"/>
    <property type="match status" value="1"/>
</dbReference>
<comment type="caution">
    <text evidence="8">The sequence shown here is derived from an EMBL/GenBank/DDBJ whole genome shotgun (WGS) entry which is preliminary data.</text>
</comment>
<dbReference type="PRINTS" id="PR00105">
    <property type="entry name" value="C5METTRFRASE"/>
</dbReference>
<dbReference type="InterPro" id="IPR018117">
    <property type="entry name" value="C5_DNA_meth_AS"/>
</dbReference>
<gene>
    <name evidence="8" type="primary">dcm</name>
    <name evidence="8" type="ORF">R3Q59_13350</name>
</gene>
<dbReference type="NCBIfam" id="TIGR00675">
    <property type="entry name" value="dcm"/>
    <property type="match status" value="1"/>
</dbReference>
<keyword evidence="1 5" id="KW-0489">Methyltransferase</keyword>
<keyword evidence="3 5" id="KW-0949">S-adenosyl-L-methionine</keyword>
<evidence type="ECO:0000256" key="2">
    <source>
        <dbReference type="ARBA" id="ARBA00022679"/>
    </source>
</evidence>
<protein>
    <recommendedName>
        <fullName evidence="7">Cytosine-specific methyltransferase</fullName>
        <ecNumber evidence="7">2.1.1.37</ecNumber>
    </recommendedName>
</protein>
<dbReference type="PANTHER" id="PTHR10629:SF52">
    <property type="entry name" value="DNA (CYTOSINE-5)-METHYLTRANSFERASE 1"/>
    <property type="match status" value="1"/>
</dbReference>
<dbReference type="InterPro" id="IPR029063">
    <property type="entry name" value="SAM-dependent_MTases_sf"/>
</dbReference>
<comment type="similarity">
    <text evidence="5 6">Belongs to the class I-like SAM-binding methyltransferase superfamily. C5-methyltransferase family.</text>
</comment>
<keyword evidence="9" id="KW-1185">Reference proteome</keyword>
<keyword evidence="4" id="KW-0680">Restriction system</keyword>
<dbReference type="PROSITE" id="PS51679">
    <property type="entry name" value="SAM_MT_C5"/>
    <property type="match status" value="1"/>
</dbReference>
<evidence type="ECO:0000313" key="9">
    <source>
        <dbReference type="Proteomes" id="UP001185737"/>
    </source>
</evidence>
<comment type="catalytic activity">
    <reaction evidence="7">
        <text>a 2'-deoxycytidine in DNA + S-adenosyl-L-methionine = a 5-methyl-2'-deoxycytidine in DNA + S-adenosyl-L-homocysteine + H(+)</text>
        <dbReference type="Rhea" id="RHEA:13681"/>
        <dbReference type="Rhea" id="RHEA-COMP:11369"/>
        <dbReference type="Rhea" id="RHEA-COMP:11370"/>
        <dbReference type="ChEBI" id="CHEBI:15378"/>
        <dbReference type="ChEBI" id="CHEBI:57856"/>
        <dbReference type="ChEBI" id="CHEBI:59789"/>
        <dbReference type="ChEBI" id="CHEBI:85452"/>
        <dbReference type="ChEBI" id="CHEBI:85454"/>
        <dbReference type="EC" id="2.1.1.37"/>
    </reaction>
</comment>
<dbReference type="EC" id="2.1.1.37" evidence="7"/>
<dbReference type="Gene3D" id="3.90.120.10">
    <property type="entry name" value="DNA Methylase, subunit A, domain 2"/>
    <property type="match status" value="1"/>
</dbReference>
<accession>A0ABU4CD61</accession>
<dbReference type="Gene3D" id="3.40.50.150">
    <property type="entry name" value="Vaccinia Virus protein VP39"/>
    <property type="match status" value="1"/>
</dbReference>
<evidence type="ECO:0000313" key="8">
    <source>
        <dbReference type="EMBL" id="MDV6281499.1"/>
    </source>
</evidence>
<sequence>MASLSVIEICAGAGGQSLGLEKAGFQHKLAVELNPDAVATLKRNRPKWDVKCGDVADRTIWDPAKYSPASDNGQTDLFAGGVPCPPFSIAGKRLGADDERDLFAWAVEQTPVIQPRAVLLENVRGLSTPRFAGYRQHVLDRFREFGYSAEWQMIHASTFGVPQLRPRFVLVAMPHEYFEHFHWPIAVPGKSALTVGETLRSLMAAGRWEGAAEWADKANGIAPTIVGGSMKHGGADLGPTGAKRAWAKLGVDGHGVADHPPGPGARFEVGPRLTCEMVARLQGWGSKEFRWKFEGKKTSTYRQIGNAFPPPVAKALGVAIKAAINKTVEPETRQVEAAHDPIYRVLRDDSGHVLASELAYRSGLSLNARDVEWHITRLRRDFHIDEVNTLDGPAYRLGDFRAFVGQPEHARHEHFPARKPKVSR</sequence>
<evidence type="ECO:0000256" key="6">
    <source>
        <dbReference type="RuleBase" id="RU000416"/>
    </source>
</evidence>
<dbReference type="PANTHER" id="PTHR10629">
    <property type="entry name" value="CYTOSINE-SPECIFIC METHYLTRANSFERASE"/>
    <property type="match status" value="1"/>
</dbReference>
<evidence type="ECO:0000256" key="3">
    <source>
        <dbReference type="ARBA" id="ARBA00022691"/>
    </source>
</evidence>
<reference evidence="8 9" key="1">
    <citation type="submission" date="2023-10" db="EMBL/GenBank/DDBJ databases">
        <title>Development of a sustainable strategy for remediation of hydrocarbon-contaminated territories based on the waste exchange concept.</title>
        <authorList>
            <person name="Krivoruchko A."/>
        </authorList>
    </citation>
    <scope>NUCLEOTIDE SEQUENCE [LARGE SCALE GENOMIC DNA]</scope>
    <source>
        <strain evidence="8 9">IEGM 60</strain>
    </source>
</reference>
<dbReference type="InterPro" id="IPR050390">
    <property type="entry name" value="C5-Methyltransferase"/>
</dbReference>
<dbReference type="PROSITE" id="PS00094">
    <property type="entry name" value="C5_MTASE_1"/>
    <property type="match status" value="1"/>
</dbReference>
<dbReference type="RefSeq" id="WP_317568532.1">
    <property type="nucleotide sequence ID" value="NZ_JAWLKA010000006.1"/>
</dbReference>
<evidence type="ECO:0000256" key="7">
    <source>
        <dbReference type="RuleBase" id="RU000417"/>
    </source>
</evidence>
<name>A0ABU4CD61_RHOJO</name>
<dbReference type="GO" id="GO:0003886">
    <property type="term" value="F:DNA (cytosine-5-)-methyltransferase activity"/>
    <property type="evidence" value="ECO:0007669"/>
    <property type="project" value="UniProtKB-EC"/>
</dbReference>
<dbReference type="EMBL" id="JAWLKA010000006">
    <property type="protein sequence ID" value="MDV6281499.1"/>
    <property type="molecule type" value="Genomic_DNA"/>
</dbReference>
<dbReference type="InterPro" id="IPR001525">
    <property type="entry name" value="C5_MeTfrase"/>
</dbReference>
<organism evidence="8 9">
    <name type="scientific">Rhodococcus jostii</name>
    <dbReference type="NCBI Taxonomy" id="132919"/>
    <lineage>
        <taxon>Bacteria</taxon>
        <taxon>Bacillati</taxon>
        <taxon>Actinomycetota</taxon>
        <taxon>Actinomycetes</taxon>
        <taxon>Mycobacteriales</taxon>
        <taxon>Nocardiaceae</taxon>
        <taxon>Rhodococcus</taxon>
    </lineage>
</organism>
<feature type="active site" evidence="5">
    <location>
        <position position="84"/>
    </location>
</feature>
<proteinExistence type="inferred from homology"/>
<evidence type="ECO:0000256" key="5">
    <source>
        <dbReference type="PROSITE-ProRule" id="PRU01016"/>
    </source>
</evidence>
<dbReference type="InterPro" id="IPR031303">
    <property type="entry name" value="C5_meth_CS"/>
</dbReference>
<dbReference type="SUPFAM" id="SSF53335">
    <property type="entry name" value="S-adenosyl-L-methionine-dependent methyltransferases"/>
    <property type="match status" value="1"/>
</dbReference>
<dbReference type="Proteomes" id="UP001185737">
    <property type="component" value="Unassembled WGS sequence"/>
</dbReference>
<evidence type="ECO:0000256" key="1">
    <source>
        <dbReference type="ARBA" id="ARBA00022603"/>
    </source>
</evidence>
<evidence type="ECO:0000256" key="4">
    <source>
        <dbReference type="ARBA" id="ARBA00022747"/>
    </source>
</evidence>
<dbReference type="PROSITE" id="PS00095">
    <property type="entry name" value="C5_MTASE_2"/>
    <property type="match status" value="1"/>
</dbReference>
<keyword evidence="2 5" id="KW-0808">Transferase</keyword>